<evidence type="ECO:0000256" key="1">
    <source>
        <dbReference type="SAM" id="Coils"/>
    </source>
</evidence>
<keyword evidence="2" id="KW-0472">Membrane</keyword>
<feature type="coiled-coil region" evidence="1">
    <location>
        <begin position="470"/>
        <end position="497"/>
    </location>
</feature>
<dbReference type="EMBL" id="JAGYWB010000011">
    <property type="protein sequence ID" value="KAI0504607.1"/>
    <property type="molecule type" value="Genomic_DNA"/>
</dbReference>
<feature type="transmembrane region" description="Helical" evidence="2">
    <location>
        <begin position="861"/>
        <end position="882"/>
    </location>
</feature>
<sequence length="892" mass="101021">MDAASKKLASTTPRRCMFSFCRILLLIIIVLVAETRAASRVSRGSGKSSVFSLFNLKSKSKFWSESLIRTDFDDLEGSVPSGHGKMEVVNYTKAGNIANFLKMSEVDSIYLPVPINFIFIGFEGKGNHEFLLGPEEMSRWFTKIDHIFEHTRVPHIGEILTPFYKTSVEKSQRYHLPLVSHVNYNFSVHAIQMGEKVTSVFEQAVAALSRKEVILDSRADEDVVWQVDIDRMGYILTTLIDHLKLEDAYNVFILNPKYNNKRLHYGYRRGLSESEIKFLNENKTVQAKILQSEHVTGPTLEIDKIDPRPLYVNRPSSNFVWTTTEEIDTVEWSKKCSDVLTHAASSTEGKDDVELLSSKVIQMLYGKKDDLSDLLREGLKSGDFTGLQAECLTDTWIGANRWMFIDLSAGPFSWGPTVGGEGVRTELSLPNVGKTIGAVAGMSMDHQAIDILVAEIDIYELFAFRHCKGRRTKLALCEELEERMHDLKSELEGFKSDDSDESHKKKALDALKRMEKWNLFGDTPEEYQSYTVAHDTFLSHLGATLWGSLRHVVAPSMADGAYHYYEKISFQIYFITQEKVRNMKKLPVNLKALTDGLSSLAVAFQKVMFSQHLLALSEDPDLTMAFSVARRAAAVPLLLVNGTYRLTTRAYLDSLILQRQLQKLSDHGSLKGIHSDSRSTLEVPIFWFIHNDPVLVDKHYQARALSDMVIVVQSDKAVWESHLQCNGKPIAWDLSPLSITSQGWHLSLFQTDAIARSYIITALEESIQTVNGVIHRLVLEQTTAQGFRLFKSQERTMVDKYNSVVSLWRRIATISSGMRYGDAMKLLHLLENSSKGFADHVNTTIALLHPVHCTRQRKVDVVLDLTTIPAFLVVFAILWFVLRPRRQKPKIN</sequence>
<dbReference type="Proteomes" id="UP000829196">
    <property type="component" value="Unassembled WGS sequence"/>
</dbReference>
<gene>
    <name evidence="5" type="ORF">KFK09_015559</name>
</gene>
<dbReference type="AlphaFoldDB" id="A0A8T3B4U4"/>
<protein>
    <recommendedName>
        <fullName evidence="4">DUF7906 domain-containing protein</fullName>
    </recommendedName>
</protein>
<evidence type="ECO:0000259" key="4">
    <source>
        <dbReference type="Pfam" id="PF25483"/>
    </source>
</evidence>
<evidence type="ECO:0000313" key="6">
    <source>
        <dbReference type="Proteomes" id="UP000829196"/>
    </source>
</evidence>
<evidence type="ECO:0000256" key="3">
    <source>
        <dbReference type="SAM" id="SignalP"/>
    </source>
</evidence>
<feature type="signal peptide" evidence="3">
    <location>
        <begin position="1"/>
        <end position="37"/>
    </location>
</feature>
<comment type="caution">
    <text evidence="5">The sequence shown here is derived from an EMBL/GenBank/DDBJ whole genome shotgun (WGS) entry which is preliminary data.</text>
</comment>
<keyword evidence="2" id="KW-0812">Transmembrane</keyword>
<dbReference type="SMR" id="A0A8T3B4U4"/>
<feature type="domain" description="DUF7906" evidence="4">
    <location>
        <begin position="389"/>
        <end position="431"/>
    </location>
</feature>
<dbReference type="PANTHER" id="PTHR31515:SF2">
    <property type="entry name" value="TRANSMEMBRANE PROTEIN"/>
    <property type="match status" value="1"/>
</dbReference>
<dbReference type="Pfam" id="PF25483">
    <property type="entry name" value="DUF7906"/>
    <property type="match status" value="1"/>
</dbReference>
<keyword evidence="1" id="KW-0175">Coiled coil</keyword>
<evidence type="ECO:0000313" key="5">
    <source>
        <dbReference type="EMBL" id="KAI0504607.1"/>
    </source>
</evidence>
<proteinExistence type="predicted"/>
<organism evidence="5 6">
    <name type="scientific">Dendrobium nobile</name>
    <name type="common">Orchid</name>
    <dbReference type="NCBI Taxonomy" id="94219"/>
    <lineage>
        <taxon>Eukaryota</taxon>
        <taxon>Viridiplantae</taxon>
        <taxon>Streptophyta</taxon>
        <taxon>Embryophyta</taxon>
        <taxon>Tracheophyta</taxon>
        <taxon>Spermatophyta</taxon>
        <taxon>Magnoliopsida</taxon>
        <taxon>Liliopsida</taxon>
        <taxon>Asparagales</taxon>
        <taxon>Orchidaceae</taxon>
        <taxon>Epidendroideae</taxon>
        <taxon>Malaxideae</taxon>
        <taxon>Dendrobiinae</taxon>
        <taxon>Dendrobium</taxon>
    </lineage>
</organism>
<accession>A0A8T3B4U4</accession>
<keyword evidence="6" id="KW-1185">Reference proteome</keyword>
<keyword evidence="2" id="KW-1133">Transmembrane helix</keyword>
<dbReference type="InterPro" id="IPR057228">
    <property type="entry name" value="DUF7906"/>
</dbReference>
<reference evidence="5" key="1">
    <citation type="journal article" date="2022" name="Front. Genet.">
        <title>Chromosome-Scale Assembly of the Dendrobium nobile Genome Provides Insights Into the Molecular Mechanism of the Biosynthesis of the Medicinal Active Ingredient of Dendrobium.</title>
        <authorList>
            <person name="Xu Q."/>
            <person name="Niu S.-C."/>
            <person name="Li K.-L."/>
            <person name="Zheng P.-J."/>
            <person name="Zhang X.-J."/>
            <person name="Jia Y."/>
            <person name="Liu Y."/>
            <person name="Niu Y.-X."/>
            <person name="Yu L.-H."/>
            <person name="Chen D.-F."/>
            <person name="Zhang G.-Q."/>
        </authorList>
    </citation>
    <scope>NUCLEOTIDE SEQUENCE</scope>
    <source>
        <tissue evidence="5">Leaf</tissue>
    </source>
</reference>
<keyword evidence="3" id="KW-0732">Signal</keyword>
<dbReference type="OrthoDB" id="16573at2759"/>
<evidence type="ECO:0000256" key="2">
    <source>
        <dbReference type="SAM" id="Phobius"/>
    </source>
</evidence>
<dbReference type="PANTHER" id="PTHR31515">
    <property type="entry name" value="TRANSMEMBRANE PROTEIN-RELATED"/>
    <property type="match status" value="1"/>
</dbReference>
<feature type="chain" id="PRO_5035861532" description="DUF7906 domain-containing protein" evidence="3">
    <location>
        <begin position="38"/>
        <end position="892"/>
    </location>
</feature>
<name>A0A8T3B4U4_DENNO</name>